<dbReference type="InterPro" id="IPR006097">
    <property type="entry name" value="Glu/Leu/Phe/Val/Trp_DH_dimer"/>
</dbReference>
<dbReference type="Gene3D" id="3.40.50.720">
    <property type="entry name" value="NAD(P)-binding Rossmann-like Domain"/>
    <property type="match status" value="1"/>
</dbReference>
<feature type="binding site" evidence="7">
    <location>
        <position position="165"/>
    </location>
    <ligand>
        <name>substrate</name>
    </ligand>
</feature>
<dbReference type="FunFam" id="1.10.285.10:FF:000001">
    <property type="entry name" value="Glutamate dehydrogenase"/>
    <property type="match status" value="1"/>
</dbReference>
<dbReference type="SUPFAM" id="SSF51735">
    <property type="entry name" value="NAD(P)-binding Rossmann-fold domains"/>
    <property type="match status" value="1"/>
</dbReference>
<dbReference type="Pfam" id="PF02812">
    <property type="entry name" value="ELFV_dehydrog_N"/>
    <property type="match status" value="1"/>
</dbReference>
<dbReference type="Gene3D" id="3.40.50.10860">
    <property type="entry name" value="Leucine Dehydrogenase, chain A, domain 1"/>
    <property type="match status" value="1"/>
</dbReference>
<gene>
    <name evidence="11" type="ordered locus">Sph21_3428</name>
</gene>
<feature type="domain" description="Glutamate/phenylalanine/leucine/valine/L-tryptophan dehydrogenase C-terminal" evidence="10">
    <location>
        <begin position="202"/>
        <end position="444"/>
    </location>
</feature>
<dbReference type="PROSITE" id="PS00074">
    <property type="entry name" value="GLFV_DEHYDROGENASE"/>
    <property type="match status" value="1"/>
</dbReference>
<dbReference type="PANTHER" id="PTHR43571:SF1">
    <property type="entry name" value="NADP-SPECIFIC GLUTAMATE DEHYDROGENASE 1-RELATED"/>
    <property type="match status" value="1"/>
</dbReference>
<dbReference type="GO" id="GO:0006537">
    <property type="term" value="P:glutamate biosynthetic process"/>
    <property type="evidence" value="ECO:0007669"/>
    <property type="project" value="TreeGrafter"/>
</dbReference>
<dbReference type="HOGENOM" id="CLU_025763_2_1_10"/>
<dbReference type="InterPro" id="IPR014362">
    <property type="entry name" value="Glu_DH"/>
</dbReference>
<sequence length="446" mass="49505">MDLSKEQFIEDIKKRNAGEAEFLQAVEEVAETIIPFLQKHPKYRNAKILERIAEPERVIIFRVPWLNDRGEVEINRGFRVQMNSAIGPYKGGLRFHGSVNLSVLKFLAFEQVFKNSLTGLPMGGGKGGSDFDPKGKSDNEVMKFCQSFMTELYRHVGADIDIPAGDIGVGSREIGYLFGQYKRIKGEFTGVLTGKGFEWGGSQIRPEATGYGLVYFVEEILKQQKQEIKGKTVVISGSGNVAQFAAEKCIEEGAKVLTLSDSDGFIYNKKGIDLEGLAYIKDLKNKERGRISEYAEKFGCEYYPNEKPWRIKCDIALPNATQNELDERDAKQLAKNGCICVAEGANMPCTPAAIAVFNKEHIYFAPGKAANAGGVAVSGLEMSQNSLRYAWTRKEVDQRLKQIMHDIHSICVKYGKEKDGYVNYEKGANIGGFVKIADAMLAQGLV</sequence>
<dbReference type="FunFam" id="3.40.50.10860:FF:000002">
    <property type="entry name" value="Glutamate dehydrogenase"/>
    <property type="match status" value="1"/>
</dbReference>
<dbReference type="PIRSF" id="PIRSF000185">
    <property type="entry name" value="Glu_DH"/>
    <property type="match status" value="1"/>
</dbReference>
<dbReference type="eggNOG" id="COG0334">
    <property type="taxonomic scope" value="Bacteria"/>
</dbReference>
<evidence type="ECO:0000256" key="4">
    <source>
        <dbReference type="ARBA" id="ARBA00023027"/>
    </source>
</evidence>
<dbReference type="CDD" id="cd05313">
    <property type="entry name" value="NAD_bind_2_Glu_DH"/>
    <property type="match status" value="1"/>
</dbReference>
<dbReference type="GO" id="GO:0000166">
    <property type="term" value="F:nucleotide binding"/>
    <property type="evidence" value="ECO:0007669"/>
    <property type="project" value="UniProtKB-KW"/>
</dbReference>
<dbReference type="InterPro" id="IPR006095">
    <property type="entry name" value="Glu/Leu/Phe/Val/Trp_DH"/>
</dbReference>
<dbReference type="InterPro" id="IPR036291">
    <property type="entry name" value="NAD(P)-bd_dom_sf"/>
</dbReference>
<feature type="binding site" evidence="7">
    <location>
        <position position="209"/>
    </location>
    <ligand>
        <name>NAD(+)</name>
        <dbReference type="ChEBI" id="CHEBI:57540"/>
    </ligand>
</feature>
<organism evidence="11">
    <name type="scientific">Sphingobacterium sp. (strain 21)</name>
    <dbReference type="NCBI Taxonomy" id="743722"/>
    <lineage>
        <taxon>Bacteria</taxon>
        <taxon>Pseudomonadati</taxon>
        <taxon>Bacteroidota</taxon>
        <taxon>Sphingobacteriia</taxon>
        <taxon>Sphingobacteriales</taxon>
        <taxon>Sphingobacteriaceae</taxon>
        <taxon>Sphingobacterium</taxon>
    </lineage>
</organism>
<protein>
    <recommendedName>
        <fullName evidence="5">Glutamate dehydrogenase</fullName>
    </recommendedName>
</protein>
<feature type="site" description="Important for catalysis" evidence="8">
    <location>
        <position position="166"/>
    </location>
</feature>
<dbReference type="SMART" id="SM00839">
    <property type="entry name" value="ELFV_dehydrog"/>
    <property type="match status" value="1"/>
</dbReference>
<dbReference type="KEGG" id="shg:Sph21_3428"/>
<dbReference type="Gene3D" id="1.10.285.10">
    <property type="entry name" value="Glutamate Dehydrogenase, chain A, domain 3"/>
    <property type="match status" value="2"/>
</dbReference>
<dbReference type="SUPFAM" id="SSF53223">
    <property type="entry name" value="Aminoacid dehydrogenase-like, N-terminal domain"/>
    <property type="match status" value="1"/>
</dbReference>
<dbReference type="EMBL" id="CP002584">
    <property type="protein sequence ID" value="ADZ79966.1"/>
    <property type="molecule type" value="Genomic_DNA"/>
</dbReference>
<evidence type="ECO:0000256" key="9">
    <source>
        <dbReference type="RuleBase" id="RU004417"/>
    </source>
</evidence>
<feature type="binding site" evidence="7">
    <location>
        <position position="90"/>
    </location>
    <ligand>
        <name>substrate</name>
    </ligand>
</feature>
<dbReference type="Pfam" id="PF00208">
    <property type="entry name" value="ELFV_dehydrog"/>
    <property type="match status" value="1"/>
</dbReference>
<dbReference type="OrthoDB" id="9803297at2"/>
<evidence type="ECO:0000256" key="2">
    <source>
        <dbReference type="ARBA" id="ARBA00011643"/>
    </source>
</evidence>
<evidence type="ECO:0000256" key="8">
    <source>
        <dbReference type="PIRSR" id="PIRSR000185-3"/>
    </source>
</evidence>
<dbReference type="AlphaFoldDB" id="F4C288"/>
<dbReference type="FunFam" id="3.40.50.720:FF:000030">
    <property type="entry name" value="Glutamate dehydrogenase"/>
    <property type="match status" value="1"/>
</dbReference>
<comment type="subunit">
    <text evidence="2">Homohexamer.</text>
</comment>
<dbReference type="InterPro" id="IPR033922">
    <property type="entry name" value="NAD_bind_Glu_DH"/>
</dbReference>
<feature type="binding site" evidence="7">
    <location>
        <position position="240"/>
    </location>
    <ligand>
        <name>NAD(+)</name>
        <dbReference type="ChEBI" id="CHEBI:57540"/>
    </ligand>
</feature>
<evidence type="ECO:0000256" key="1">
    <source>
        <dbReference type="ARBA" id="ARBA00006382"/>
    </source>
</evidence>
<keyword evidence="4 7" id="KW-0520">NAD</keyword>
<dbReference type="InterPro" id="IPR046346">
    <property type="entry name" value="Aminoacid_DH-like_N_sf"/>
</dbReference>
<evidence type="ECO:0000256" key="5">
    <source>
        <dbReference type="PIRNR" id="PIRNR000185"/>
    </source>
</evidence>
<dbReference type="InterPro" id="IPR033524">
    <property type="entry name" value="Glu/Leu/Phe/Val_DH_AS"/>
</dbReference>
<dbReference type="PATRIC" id="fig|743722.3.peg.3666"/>
<proteinExistence type="inferred from homology"/>
<accession>F4C288</accession>
<dbReference type="GO" id="GO:0004354">
    <property type="term" value="F:glutamate dehydrogenase (NADP+) activity"/>
    <property type="evidence" value="ECO:0007669"/>
    <property type="project" value="TreeGrafter"/>
</dbReference>
<evidence type="ECO:0000313" key="11">
    <source>
        <dbReference type="EMBL" id="ADZ79966.1"/>
    </source>
</evidence>
<feature type="active site" description="Proton donor" evidence="6">
    <location>
        <position position="126"/>
    </location>
</feature>
<evidence type="ECO:0000256" key="7">
    <source>
        <dbReference type="PIRSR" id="PIRSR000185-2"/>
    </source>
</evidence>
<name>F4C288_SPHS2</name>
<dbReference type="NCBIfam" id="NF006929">
    <property type="entry name" value="PRK09414.1"/>
    <property type="match status" value="1"/>
</dbReference>
<feature type="binding site" evidence="7">
    <location>
        <position position="111"/>
    </location>
    <ligand>
        <name>substrate</name>
    </ligand>
</feature>
<dbReference type="GO" id="GO:0005829">
    <property type="term" value="C:cytosol"/>
    <property type="evidence" value="ECO:0007669"/>
    <property type="project" value="TreeGrafter"/>
</dbReference>
<feature type="binding site" evidence="7">
    <location>
        <position position="378"/>
    </location>
    <ligand>
        <name>substrate</name>
    </ligand>
</feature>
<dbReference type="InterPro" id="IPR006096">
    <property type="entry name" value="Glu/Leu/Phe/Val/Trp_DH_C"/>
</dbReference>
<dbReference type="InterPro" id="IPR050724">
    <property type="entry name" value="Glu_Leu_Phe_Val_DH"/>
</dbReference>
<evidence type="ECO:0000256" key="6">
    <source>
        <dbReference type="PIRSR" id="PIRSR000185-1"/>
    </source>
</evidence>
<reference evidence="11" key="1">
    <citation type="submission" date="2011-03" db="EMBL/GenBank/DDBJ databases">
        <title>Complete sequence of Sphingobacterium sp. 21.</title>
        <authorList>
            <consortium name="US DOE Joint Genome Institute"/>
            <person name="Lucas S."/>
            <person name="Copeland A."/>
            <person name="Lapidus A."/>
            <person name="Cheng J.-F."/>
            <person name="Goodwin L."/>
            <person name="Pitluck S."/>
            <person name="Davenport K."/>
            <person name="Detter J.C."/>
            <person name="Han C."/>
            <person name="Tapia R."/>
            <person name="Land M."/>
            <person name="Hauser L."/>
            <person name="Kyrpides N."/>
            <person name="Ivanova N."/>
            <person name="Ovchinnikova G."/>
            <person name="Pagani I."/>
            <person name="Siebers A.K."/>
            <person name="Allgaier M."/>
            <person name="Thelen M.P."/>
            <person name="Hugenholtz P."/>
            <person name="Woyke T."/>
        </authorList>
    </citation>
    <scope>NUCLEOTIDE SEQUENCE</scope>
    <source>
        <strain evidence="11">21</strain>
    </source>
</reference>
<feature type="binding site" evidence="7">
    <location>
        <position position="114"/>
    </location>
    <ligand>
        <name>substrate</name>
    </ligand>
</feature>
<keyword evidence="7" id="KW-0547">Nucleotide-binding</keyword>
<dbReference type="STRING" id="743722.Sph21_3428"/>
<keyword evidence="3 5" id="KW-0560">Oxidoreductase</keyword>
<dbReference type="PANTHER" id="PTHR43571">
    <property type="entry name" value="NADP-SPECIFIC GLUTAMATE DEHYDROGENASE 1-RELATED"/>
    <property type="match status" value="1"/>
</dbReference>
<comment type="similarity">
    <text evidence="1 5 9">Belongs to the Glu/Leu/Phe/Val dehydrogenases family.</text>
</comment>
<evidence type="ECO:0000259" key="10">
    <source>
        <dbReference type="SMART" id="SM00839"/>
    </source>
</evidence>
<dbReference type="PRINTS" id="PR00082">
    <property type="entry name" value="GLFDHDRGNASE"/>
</dbReference>
<evidence type="ECO:0000256" key="3">
    <source>
        <dbReference type="ARBA" id="ARBA00023002"/>
    </source>
</evidence>